<evidence type="ECO:0000256" key="1">
    <source>
        <dbReference type="SAM" id="SignalP"/>
    </source>
</evidence>
<feature type="signal peptide" evidence="1">
    <location>
        <begin position="1"/>
        <end position="24"/>
    </location>
</feature>
<evidence type="ECO:0000313" key="4">
    <source>
        <dbReference type="Proteomes" id="UP000777265"/>
    </source>
</evidence>
<dbReference type="EMBL" id="JAAYEE010000081">
    <property type="protein sequence ID" value="NLW34749.1"/>
    <property type="molecule type" value="Genomic_DNA"/>
</dbReference>
<keyword evidence="1" id="KW-0732">Signal</keyword>
<name>A0A971M3R6_9BACT</name>
<comment type="caution">
    <text evidence="3">The sequence shown here is derived from an EMBL/GenBank/DDBJ whole genome shotgun (WGS) entry which is preliminary data.</text>
</comment>
<sequence length="194" mass="21256">MNLKRSGILLTICCLVACVVPACGEPTPGAGKDKLPLLSYGSGKTIVRVYTDYFCPPCRSTESELEPLLVDLVKSNKITLVFVDAPIYKDSQVYAKHFLYALKKKNDFEYALRVRSALFEAATGKVNKDALEGFLKDKGITLVPFDAAPVLTRLNALLREDNVTSTPTCLIVKDGKSEKKVGGKEVLKALKELQ</sequence>
<evidence type="ECO:0000259" key="2">
    <source>
        <dbReference type="Pfam" id="PF13462"/>
    </source>
</evidence>
<dbReference type="InterPro" id="IPR012336">
    <property type="entry name" value="Thioredoxin-like_fold"/>
</dbReference>
<reference evidence="3" key="1">
    <citation type="journal article" date="2020" name="Biotechnol. Biofuels">
        <title>New insights from the biogas microbiome by comprehensive genome-resolved metagenomics of nearly 1600 species originating from multiple anaerobic digesters.</title>
        <authorList>
            <person name="Campanaro S."/>
            <person name="Treu L."/>
            <person name="Rodriguez-R L.M."/>
            <person name="Kovalovszki A."/>
            <person name="Ziels R.M."/>
            <person name="Maus I."/>
            <person name="Zhu X."/>
            <person name="Kougias P.G."/>
            <person name="Basile A."/>
            <person name="Luo G."/>
            <person name="Schluter A."/>
            <person name="Konstantinidis K.T."/>
            <person name="Angelidaki I."/>
        </authorList>
    </citation>
    <scope>NUCLEOTIDE SEQUENCE</scope>
    <source>
        <strain evidence="3">AS06rmzACSIP_7</strain>
    </source>
</reference>
<dbReference type="Pfam" id="PF13462">
    <property type="entry name" value="Thioredoxin_4"/>
    <property type="match status" value="1"/>
</dbReference>
<dbReference type="AlphaFoldDB" id="A0A971M3R6"/>
<gene>
    <name evidence="3" type="ORF">GXY80_04600</name>
</gene>
<proteinExistence type="predicted"/>
<dbReference type="SUPFAM" id="SSF52833">
    <property type="entry name" value="Thioredoxin-like"/>
    <property type="match status" value="1"/>
</dbReference>
<protein>
    <submittedName>
        <fullName evidence="3">Thioredoxin domain-containing protein</fullName>
    </submittedName>
</protein>
<organism evidence="3 4">
    <name type="scientific">Syntrophorhabdus aromaticivorans</name>
    <dbReference type="NCBI Taxonomy" id="328301"/>
    <lineage>
        <taxon>Bacteria</taxon>
        <taxon>Pseudomonadati</taxon>
        <taxon>Thermodesulfobacteriota</taxon>
        <taxon>Syntrophorhabdia</taxon>
        <taxon>Syntrophorhabdales</taxon>
        <taxon>Syntrophorhabdaceae</taxon>
        <taxon>Syntrophorhabdus</taxon>
    </lineage>
</organism>
<feature type="domain" description="Thioredoxin-like fold" evidence="2">
    <location>
        <begin position="45"/>
        <end position="191"/>
    </location>
</feature>
<dbReference type="Proteomes" id="UP000777265">
    <property type="component" value="Unassembled WGS sequence"/>
</dbReference>
<accession>A0A971M3R6</accession>
<evidence type="ECO:0000313" key="3">
    <source>
        <dbReference type="EMBL" id="NLW34749.1"/>
    </source>
</evidence>
<dbReference type="InterPro" id="IPR036249">
    <property type="entry name" value="Thioredoxin-like_sf"/>
</dbReference>
<feature type="chain" id="PRO_5037133669" evidence="1">
    <location>
        <begin position="25"/>
        <end position="194"/>
    </location>
</feature>
<dbReference type="Gene3D" id="3.40.30.10">
    <property type="entry name" value="Glutaredoxin"/>
    <property type="match status" value="1"/>
</dbReference>
<reference evidence="3" key="2">
    <citation type="submission" date="2020-01" db="EMBL/GenBank/DDBJ databases">
        <authorList>
            <person name="Campanaro S."/>
        </authorList>
    </citation>
    <scope>NUCLEOTIDE SEQUENCE</scope>
    <source>
        <strain evidence="3">AS06rmzACSIP_7</strain>
    </source>
</reference>